<dbReference type="RefSeq" id="WP_096399532.1">
    <property type="nucleotide sequence ID" value="NZ_AP017368.1"/>
</dbReference>
<protein>
    <submittedName>
        <fullName evidence="1">Uncharacterized protein</fullName>
    </submittedName>
</protein>
<keyword evidence="2" id="KW-1185">Reference proteome</keyword>
<reference evidence="1 2" key="1">
    <citation type="journal article" date="2017" name="ISME J.">
        <title>Genome of 'Ca. Desulfovibrio trichonymphae', an H2-oxidizing bacterium in a tripartite symbiotic system within a protist cell in the termite gut.</title>
        <authorList>
            <person name="Kuwahara H."/>
            <person name="Yuki M."/>
            <person name="Izawa K."/>
            <person name="Ohkuma M."/>
            <person name="Hongoh Y."/>
        </authorList>
    </citation>
    <scope>NUCLEOTIDE SEQUENCE [LARGE SCALE GENOMIC DNA]</scope>
    <source>
        <strain evidence="1 2">Rs-N31</strain>
    </source>
</reference>
<name>A0A1J1DQC1_9BACT</name>
<proteinExistence type="predicted"/>
<sequence length="291" mass="31050">MPAHDLQHALAGTGRAAAWPEWAEDKRIDDAFAEQAYNATSPQCRAALKTGLALAFMHFGQSLGCLRAERRDNHLGYWLHTTAFPAPWALVAFTPGFTAAARLAAACVPAQLAGVPLLGAVCVDGEASRQALVSLELSGVEDIFMLDTAGLFALLEEVQPSPGRLVLMHTGELSGARQTARALGIPCYEESRPPSLVLPEPDAFDMNVLAFAQGSALEHTLEPAHPVTPAALYLADKAALGHCRLHHDGPHYADSLALSPGCEGFWLHTGLTPDFFRVSRLAFGPLADTSR</sequence>
<dbReference type="EMBL" id="AP017368">
    <property type="protein sequence ID" value="BAV92010.1"/>
    <property type="molecule type" value="Genomic_DNA"/>
</dbReference>
<gene>
    <name evidence="1" type="ORF">RSDT_0498</name>
</gene>
<organism evidence="1 2">
    <name type="scientific">Candidatus Desulfovibrio trichonymphae</name>
    <dbReference type="NCBI Taxonomy" id="1725232"/>
    <lineage>
        <taxon>Bacteria</taxon>
        <taxon>Pseudomonadati</taxon>
        <taxon>Thermodesulfobacteriota</taxon>
        <taxon>Desulfovibrionia</taxon>
        <taxon>Desulfovibrionales</taxon>
        <taxon>Desulfovibrionaceae</taxon>
        <taxon>Desulfovibrio</taxon>
    </lineage>
</organism>
<accession>A0A1J1DQC1</accession>
<dbReference type="AlphaFoldDB" id="A0A1J1DQC1"/>
<dbReference type="OrthoDB" id="5455089at2"/>
<dbReference type="Proteomes" id="UP000242645">
    <property type="component" value="Chromosome"/>
</dbReference>
<evidence type="ECO:0000313" key="2">
    <source>
        <dbReference type="Proteomes" id="UP000242645"/>
    </source>
</evidence>
<evidence type="ECO:0000313" key="1">
    <source>
        <dbReference type="EMBL" id="BAV92010.1"/>
    </source>
</evidence>
<dbReference type="KEGG" id="dtr:RSDT_0498"/>